<evidence type="ECO:0000256" key="9">
    <source>
        <dbReference type="SAM" id="MobiDB-lite"/>
    </source>
</evidence>
<comment type="similarity">
    <text evidence="8">Belongs to the FtsQ/DivIB family. FtsQ subfamily.</text>
</comment>
<evidence type="ECO:0000259" key="10">
    <source>
        <dbReference type="PROSITE" id="PS51779"/>
    </source>
</evidence>
<comment type="function">
    <text evidence="8">Essential cell division protein.</text>
</comment>
<dbReference type="GO" id="GO:0032153">
    <property type="term" value="C:cell division site"/>
    <property type="evidence" value="ECO:0007669"/>
    <property type="project" value="UniProtKB-UniRule"/>
</dbReference>
<evidence type="ECO:0000256" key="7">
    <source>
        <dbReference type="ARBA" id="ARBA00023306"/>
    </source>
</evidence>
<dbReference type="PANTHER" id="PTHR37820:SF1">
    <property type="entry name" value="CELL DIVISION PROTEIN FTSQ"/>
    <property type="match status" value="1"/>
</dbReference>
<dbReference type="GO" id="GO:0005886">
    <property type="term" value="C:plasma membrane"/>
    <property type="evidence" value="ECO:0007669"/>
    <property type="project" value="UniProtKB-SubCell"/>
</dbReference>
<dbReference type="Pfam" id="PF03799">
    <property type="entry name" value="FtsQ_DivIB_C"/>
    <property type="match status" value="1"/>
</dbReference>
<dbReference type="InterPro" id="IPR026579">
    <property type="entry name" value="FtsQ"/>
</dbReference>
<feature type="compositionally biased region" description="Basic and acidic residues" evidence="9">
    <location>
        <begin position="8"/>
        <end position="24"/>
    </location>
</feature>
<dbReference type="GO" id="GO:0090529">
    <property type="term" value="P:cell septum assembly"/>
    <property type="evidence" value="ECO:0007669"/>
    <property type="project" value="InterPro"/>
</dbReference>
<keyword evidence="6 8" id="KW-0472">Membrane</keyword>
<comment type="subcellular location">
    <subcellularLocation>
        <location evidence="8">Cell membrane</location>
        <topology evidence="8">Single-pass type II membrane protein</topology>
    </subcellularLocation>
    <subcellularLocation>
        <location evidence="1">Membrane</location>
    </subcellularLocation>
    <text evidence="8">Localizes to the division septum.</text>
</comment>
<dbReference type="InterPro" id="IPR034746">
    <property type="entry name" value="POTRA"/>
</dbReference>
<evidence type="ECO:0000256" key="8">
    <source>
        <dbReference type="HAMAP-Rule" id="MF_00911"/>
    </source>
</evidence>
<keyword evidence="4 8" id="KW-0812">Transmembrane</keyword>
<feature type="compositionally biased region" description="Basic residues" evidence="9">
    <location>
        <begin position="33"/>
        <end position="44"/>
    </location>
</feature>
<dbReference type="HAMAP" id="MF_00911">
    <property type="entry name" value="FtsQ_subfam"/>
    <property type="match status" value="1"/>
</dbReference>
<reference evidence="12" key="1">
    <citation type="submission" date="2017-08" db="EMBL/GenBank/DDBJ databases">
        <authorList>
            <person name="Varghese N."/>
            <person name="Submissions S."/>
        </authorList>
    </citation>
    <scope>NUCLEOTIDE SEQUENCE [LARGE SCALE GENOMIC DNA]</scope>
    <source>
        <strain evidence="12">DSM 4725</strain>
    </source>
</reference>
<keyword evidence="7 8" id="KW-0131">Cell cycle</keyword>
<evidence type="ECO:0000256" key="4">
    <source>
        <dbReference type="ARBA" id="ARBA00022692"/>
    </source>
</evidence>
<feature type="region of interest" description="Disordered" evidence="9">
    <location>
        <begin position="1"/>
        <end position="44"/>
    </location>
</feature>
<proteinExistence type="inferred from homology"/>
<keyword evidence="5 8" id="KW-1133">Transmembrane helix</keyword>
<dbReference type="PROSITE" id="PS51779">
    <property type="entry name" value="POTRA"/>
    <property type="match status" value="1"/>
</dbReference>
<feature type="domain" description="POTRA" evidence="10">
    <location>
        <begin position="69"/>
        <end position="137"/>
    </location>
</feature>
<name>A0A285V9B4_9ACTN</name>
<dbReference type="RefSeq" id="WP_097196224.1">
    <property type="nucleotide sequence ID" value="NZ_OBQI01000005.1"/>
</dbReference>
<feature type="transmembrane region" description="Helical" evidence="8">
    <location>
        <begin position="46"/>
        <end position="64"/>
    </location>
</feature>
<accession>A0A285V9B4</accession>
<dbReference type="GO" id="GO:0043093">
    <property type="term" value="P:FtsZ-dependent cytokinesis"/>
    <property type="evidence" value="ECO:0007669"/>
    <property type="project" value="UniProtKB-UniRule"/>
</dbReference>
<dbReference type="Gene3D" id="3.10.20.310">
    <property type="entry name" value="membrane protein fhac"/>
    <property type="match status" value="1"/>
</dbReference>
<keyword evidence="2 8" id="KW-1003">Cell membrane</keyword>
<dbReference type="EMBL" id="OBQI01000005">
    <property type="protein sequence ID" value="SOC50694.1"/>
    <property type="molecule type" value="Genomic_DNA"/>
</dbReference>
<keyword evidence="12" id="KW-1185">Reference proteome</keyword>
<organism evidence="11 12">
    <name type="scientific">Blastococcus aggregatus</name>
    <dbReference type="NCBI Taxonomy" id="38502"/>
    <lineage>
        <taxon>Bacteria</taxon>
        <taxon>Bacillati</taxon>
        <taxon>Actinomycetota</taxon>
        <taxon>Actinomycetes</taxon>
        <taxon>Geodermatophilales</taxon>
        <taxon>Geodermatophilaceae</taxon>
        <taxon>Blastococcus</taxon>
    </lineage>
</organism>
<evidence type="ECO:0000256" key="2">
    <source>
        <dbReference type="ARBA" id="ARBA00022475"/>
    </source>
</evidence>
<dbReference type="InterPro" id="IPR013685">
    <property type="entry name" value="POTRA_FtsQ_type"/>
</dbReference>
<evidence type="ECO:0000313" key="11">
    <source>
        <dbReference type="EMBL" id="SOC50694.1"/>
    </source>
</evidence>
<sequence>MSRTGTTTRDRDRGAPRRPSERRGTAPVTPLRDRRRRGTSGRRRRAVQAAAGVLVLGVLAWALWAGPLLSVRSVQVDGATTLPTDLVREAAGIADGTPLLRVDVDAAREAVAELPQVESVTVSRGWPSRVVITLVERTPLAVVGEPGRRSLLDARGVLFDTVTGEPPAGVVPLAVDDPGPDDAATAAALAAIGALPPALREQVTLAAAPDADRITLTLADGTLVQWGGPEASEQKAEILGALVEEIAEGALEPAAELDLSVPEAVVLR</sequence>
<evidence type="ECO:0000313" key="12">
    <source>
        <dbReference type="Proteomes" id="UP000219435"/>
    </source>
</evidence>
<dbReference type="Proteomes" id="UP000219435">
    <property type="component" value="Unassembled WGS sequence"/>
</dbReference>
<dbReference type="Pfam" id="PF08478">
    <property type="entry name" value="POTRA_1"/>
    <property type="match status" value="1"/>
</dbReference>
<dbReference type="PANTHER" id="PTHR37820">
    <property type="entry name" value="CELL DIVISION PROTEIN DIVIB"/>
    <property type="match status" value="1"/>
</dbReference>
<dbReference type="InterPro" id="IPR050487">
    <property type="entry name" value="FtsQ_DivIB"/>
</dbReference>
<dbReference type="OrthoDB" id="9790760at2"/>
<dbReference type="InterPro" id="IPR005548">
    <property type="entry name" value="Cell_div_FtsQ/DivIB_C"/>
</dbReference>
<evidence type="ECO:0000256" key="1">
    <source>
        <dbReference type="ARBA" id="ARBA00004370"/>
    </source>
</evidence>
<dbReference type="AlphaFoldDB" id="A0A285V9B4"/>
<keyword evidence="3 8" id="KW-0132">Cell division</keyword>
<gene>
    <name evidence="8" type="primary">ftsQ</name>
    <name evidence="11" type="ORF">SAMN05660748_3453</name>
</gene>
<evidence type="ECO:0000256" key="5">
    <source>
        <dbReference type="ARBA" id="ARBA00022989"/>
    </source>
</evidence>
<evidence type="ECO:0000256" key="6">
    <source>
        <dbReference type="ARBA" id="ARBA00023136"/>
    </source>
</evidence>
<protein>
    <recommendedName>
        <fullName evidence="8">Cell division protein FtsQ</fullName>
    </recommendedName>
</protein>
<evidence type="ECO:0000256" key="3">
    <source>
        <dbReference type="ARBA" id="ARBA00022618"/>
    </source>
</evidence>